<feature type="compositionally biased region" description="Gly residues" evidence="1">
    <location>
        <begin position="478"/>
        <end position="490"/>
    </location>
</feature>
<accession>A0A835SUE4</accession>
<feature type="signal peptide" evidence="2">
    <location>
        <begin position="1"/>
        <end position="23"/>
    </location>
</feature>
<feature type="compositionally biased region" description="Gly residues" evidence="1">
    <location>
        <begin position="643"/>
        <end position="659"/>
    </location>
</feature>
<reference evidence="3" key="1">
    <citation type="journal article" date="2020" name="bioRxiv">
        <title>Comparative genomics of Chlamydomonas.</title>
        <authorList>
            <person name="Craig R.J."/>
            <person name="Hasan A.R."/>
            <person name="Ness R.W."/>
            <person name="Keightley P.D."/>
        </authorList>
    </citation>
    <scope>NUCLEOTIDE SEQUENCE</scope>
    <source>
        <strain evidence="3">CCAP 11/173</strain>
    </source>
</reference>
<keyword evidence="2" id="KW-0732">Signal</keyword>
<evidence type="ECO:0000313" key="4">
    <source>
        <dbReference type="Proteomes" id="UP000613740"/>
    </source>
</evidence>
<feature type="region of interest" description="Disordered" evidence="1">
    <location>
        <begin position="632"/>
        <end position="660"/>
    </location>
</feature>
<comment type="caution">
    <text evidence="3">The sequence shown here is derived from an EMBL/GenBank/DDBJ whole genome shotgun (WGS) entry which is preliminary data.</text>
</comment>
<feature type="compositionally biased region" description="Low complexity" evidence="1">
    <location>
        <begin position="316"/>
        <end position="325"/>
    </location>
</feature>
<name>A0A835SUE4_9CHLO</name>
<feature type="chain" id="PRO_5032644839" description="Glycosyltransferase family 92 protein" evidence="2">
    <location>
        <begin position="24"/>
        <end position="786"/>
    </location>
</feature>
<dbReference type="OrthoDB" id="537403at2759"/>
<feature type="region of interest" description="Disordered" evidence="1">
    <location>
        <begin position="305"/>
        <end position="325"/>
    </location>
</feature>
<evidence type="ECO:0000256" key="1">
    <source>
        <dbReference type="SAM" id="MobiDB-lite"/>
    </source>
</evidence>
<organism evidence="3 4">
    <name type="scientific">Chlamydomonas schloesseri</name>
    <dbReference type="NCBI Taxonomy" id="2026947"/>
    <lineage>
        <taxon>Eukaryota</taxon>
        <taxon>Viridiplantae</taxon>
        <taxon>Chlorophyta</taxon>
        <taxon>core chlorophytes</taxon>
        <taxon>Chlorophyceae</taxon>
        <taxon>CS clade</taxon>
        <taxon>Chlamydomonadales</taxon>
        <taxon>Chlamydomonadaceae</taxon>
        <taxon>Chlamydomonas</taxon>
    </lineage>
</organism>
<evidence type="ECO:0000313" key="3">
    <source>
        <dbReference type="EMBL" id="KAG2432031.1"/>
    </source>
</evidence>
<feature type="region of interest" description="Disordered" evidence="1">
    <location>
        <begin position="744"/>
        <end position="765"/>
    </location>
</feature>
<proteinExistence type="predicted"/>
<evidence type="ECO:0008006" key="5">
    <source>
        <dbReference type="Google" id="ProtNLM"/>
    </source>
</evidence>
<sequence length="786" mass="81512">MLCRCSALIVFAALALALDLTRAQDALVLSSADVGVHKCEFQGTVGGRRVRLYVFLTACIRPSGSADPQGGQHQSEGGSSPNFYITGNTFMLLDGEPCTTTQLQQPLDALVWAAGLLGVGQSSISSRSNRRKALAQGGGDSGSNDRADKYDAVHEPDAALVVEATRVLVAGSQGALTLRSRLTGTDHRLRVAVHEPHKWRNNPSLRREPGRVTGALVLTPQELQAVARGSSSSRGGGGGGSSSSSSSSSSSNDNTGAADEPALFELRAAGMEGVCSYAPTRGRRPPPPAAAGPIDLTSRVTIDGGAAASGARQEQSASGGAATGAGAPTCAWLDPERQMYDAAVLDSWRAEQRASAALAAAKKRNSKDRSGGAVARARAPPLAGVGARPPAYVVVSPFFGLAPRDFVTLLLRHVEYHAQLGVGRHLVYIEEGEVELAADPRVAALVAAGRLELVRWTELPAFSLPGAAAETAKEEAGAAGGDSAGGGAGQSPGRHPYASQILTYNHALLALWHEAAVVAVLDLDEYVVTSRPQRLEAALRACSPRGRFPPGALWVPRRSLLCTDCWGQAAAPAADAATAGGVAGPEAGGGVFKANTGFTDGQLRNATLAAAAASLERRLWLAAASGQEAVEAGGSRARKGIDRGGGSGGKDDSGGGGGTQVHPLASYHHWFLGWHHKSIMYSHLVTYFGVHLAYIEEQGAGQGPNEGGDNPHTICRLGCMWVGHLETQLGPRVRSPLEALAQYNSKGDAEKRTAGGGGGGGKKQKVTAVEGRYMWALQRWLGRPSL</sequence>
<evidence type="ECO:0000256" key="2">
    <source>
        <dbReference type="SAM" id="SignalP"/>
    </source>
</evidence>
<feature type="region of interest" description="Disordered" evidence="1">
    <location>
        <begin position="127"/>
        <end position="149"/>
    </location>
</feature>
<gene>
    <name evidence="3" type="ORF">HYH02_013101</name>
</gene>
<feature type="region of interest" description="Disordered" evidence="1">
    <location>
        <begin position="473"/>
        <end position="492"/>
    </location>
</feature>
<dbReference type="EMBL" id="JAEHOD010000069">
    <property type="protein sequence ID" value="KAG2432031.1"/>
    <property type="molecule type" value="Genomic_DNA"/>
</dbReference>
<keyword evidence="4" id="KW-1185">Reference proteome</keyword>
<feature type="compositionally biased region" description="Low complexity" evidence="1">
    <location>
        <begin position="242"/>
        <end position="251"/>
    </location>
</feature>
<dbReference type="AlphaFoldDB" id="A0A835SUE4"/>
<feature type="region of interest" description="Disordered" evidence="1">
    <location>
        <begin position="225"/>
        <end position="258"/>
    </location>
</feature>
<dbReference type="Proteomes" id="UP000613740">
    <property type="component" value="Unassembled WGS sequence"/>
</dbReference>
<protein>
    <recommendedName>
        <fullName evidence="5">Glycosyltransferase family 92 protein</fullName>
    </recommendedName>
</protein>